<comment type="caution">
    <text evidence="1">The sequence shown here is derived from an EMBL/GenBank/DDBJ whole genome shotgun (WGS) entry which is preliminary data.</text>
</comment>
<proteinExistence type="predicted"/>
<organism evidence="1 2">
    <name type="scientific">Periplaneta americana</name>
    <name type="common">American cockroach</name>
    <name type="synonym">Blatta americana</name>
    <dbReference type="NCBI Taxonomy" id="6978"/>
    <lineage>
        <taxon>Eukaryota</taxon>
        <taxon>Metazoa</taxon>
        <taxon>Ecdysozoa</taxon>
        <taxon>Arthropoda</taxon>
        <taxon>Hexapoda</taxon>
        <taxon>Insecta</taxon>
        <taxon>Pterygota</taxon>
        <taxon>Neoptera</taxon>
        <taxon>Polyneoptera</taxon>
        <taxon>Dictyoptera</taxon>
        <taxon>Blattodea</taxon>
        <taxon>Blattoidea</taxon>
        <taxon>Blattidae</taxon>
        <taxon>Blattinae</taxon>
        <taxon>Periplaneta</taxon>
    </lineage>
</organism>
<name>A0ABQ8SK82_PERAM</name>
<dbReference type="Gene3D" id="3.40.50.11530">
    <property type="match status" value="1"/>
</dbReference>
<sequence>MQDPFVWCNDAFARADFVMVVSSPSKCCTQEGIFRNVDVVALHLLKERLAKRSHRLQFFTVQLPYCSEQDIPDEARNLRTFQLPDDLDRMLWHVHHKGRCPTIVESAGRLLAPKSSGDLTGFFMALSEAKQEMLTACSCKSTEQDGSAENTKHCVVHDDATEVMASTSMDFLLTHSELMDVQMPFCLDDMILTGETGASSVEPLRLKDVRGVNLDTMAL</sequence>
<evidence type="ECO:0000313" key="2">
    <source>
        <dbReference type="Proteomes" id="UP001148838"/>
    </source>
</evidence>
<protein>
    <submittedName>
        <fullName evidence="1">Uncharacterized protein</fullName>
    </submittedName>
</protein>
<gene>
    <name evidence="1" type="ORF">ANN_16396</name>
</gene>
<keyword evidence="2" id="KW-1185">Reference proteome</keyword>
<reference evidence="1 2" key="1">
    <citation type="journal article" date="2022" name="Allergy">
        <title>Genome assembly and annotation of Periplaneta americana reveal a comprehensive cockroach allergen profile.</title>
        <authorList>
            <person name="Wang L."/>
            <person name="Xiong Q."/>
            <person name="Saelim N."/>
            <person name="Wang L."/>
            <person name="Nong W."/>
            <person name="Wan A.T."/>
            <person name="Shi M."/>
            <person name="Liu X."/>
            <person name="Cao Q."/>
            <person name="Hui J.H.L."/>
            <person name="Sookrung N."/>
            <person name="Leung T.F."/>
            <person name="Tungtrongchitr A."/>
            <person name="Tsui S.K.W."/>
        </authorList>
    </citation>
    <scope>NUCLEOTIDE SEQUENCE [LARGE SCALE GENOMIC DNA]</scope>
    <source>
        <strain evidence="1">PWHHKU_190912</strain>
    </source>
</reference>
<evidence type="ECO:0000313" key="1">
    <source>
        <dbReference type="EMBL" id="KAJ4434077.1"/>
    </source>
</evidence>
<accession>A0ABQ8SK82</accession>
<dbReference type="EMBL" id="JAJSOF020000027">
    <property type="protein sequence ID" value="KAJ4434077.1"/>
    <property type="molecule type" value="Genomic_DNA"/>
</dbReference>
<dbReference type="Proteomes" id="UP001148838">
    <property type="component" value="Unassembled WGS sequence"/>
</dbReference>